<dbReference type="EMBL" id="JBHSKT010000004">
    <property type="protein sequence ID" value="MFC5270598.1"/>
    <property type="molecule type" value="Genomic_DNA"/>
</dbReference>
<gene>
    <name evidence="1" type="ORF">ACFPIB_08270</name>
</gene>
<evidence type="ECO:0000313" key="2">
    <source>
        <dbReference type="Proteomes" id="UP001596161"/>
    </source>
</evidence>
<organism evidence="1 2">
    <name type="scientific">Adhaeribacter terreus</name>
    <dbReference type="NCBI Taxonomy" id="529703"/>
    <lineage>
        <taxon>Bacteria</taxon>
        <taxon>Pseudomonadati</taxon>
        <taxon>Bacteroidota</taxon>
        <taxon>Cytophagia</taxon>
        <taxon>Cytophagales</taxon>
        <taxon>Hymenobacteraceae</taxon>
        <taxon>Adhaeribacter</taxon>
    </lineage>
</organism>
<accession>A0ABW0EBI2</accession>
<name>A0ABW0EBI2_9BACT</name>
<protein>
    <submittedName>
        <fullName evidence="1">Carboxypeptidase-like regulatory domain-containing protein</fullName>
    </submittedName>
</protein>
<dbReference type="RefSeq" id="WP_378016965.1">
    <property type="nucleotide sequence ID" value="NZ_JBHSKT010000004.1"/>
</dbReference>
<reference evidence="2" key="1">
    <citation type="journal article" date="2019" name="Int. J. Syst. Evol. Microbiol.">
        <title>The Global Catalogue of Microorganisms (GCM) 10K type strain sequencing project: providing services to taxonomists for standard genome sequencing and annotation.</title>
        <authorList>
            <consortium name="The Broad Institute Genomics Platform"/>
            <consortium name="The Broad Institute Genome Sequencing Center for Infectious Disease"/>
            <person name="Wu L."/>
            <person name="Ma J."/>
        </authorList>
    </citation>
    <scope>NUCLEOTIDE SEQUENCE [LARGE SCALE GENOMIC DNA]</scope>
    <source>
        <strain evidence="2">KACC 12602</strain>
    </source>
</reference>
<keyword evidence="2" id="KW-1185">Reference proteome</keyword>
<proteinExistence type="predicted"/>
<sequence>MRGSFLIAIFALFCFGCQRHIGQFNCETSILEIDPVKSEVLSFKRIKASDSIETYITGMVLGRGTYSQLKPDTLPFENIYIWDNVSGERFRAASDSNGRFKYNLPGSTYDLVISGSVYGDLKIKNIALNHGEGIELQVLLGIGKKDNTIYEMTSEDDLKLIY</sequence>
<comment type="caution">
    <text evidence="1">The sequence shown here is derived from an EMBL/GenBank/DDBJ whole genome shotgun (WGS) entry which is preliminary data.</text>
</comment>
<dbReference type="Proteomes" id="UP001596161">
    <property type="component" value="Unassembled WGS sequence"/>
</dbReference>
<evidence type="ECO:0000313" key="1">
    <source>
        <dbReference type="EMBL" id="MFC5270598.1"/>
    </source>
</evidence>